<evidence type="ECO:0000256" key="4">
    <source>
        <dbReference type="ARBA" id="ARBA00022989"/>
    </source>
</evidence>
<dbReference type="PROSITE" id="PS50994">
    <property type="entry name" value="INTEGRASE"/>
    <property type="match status" value="1"/>
</dbReference>
<organism evidence="10 11">
    <name type="scientific">Nyssa sinensis</name>
    <dbReference type="NCBI Taxonomy" id="561372"/>
    <lineage>
        <taxon>Eukaryota</taxon>
        <taxon>Viridiplantae</taxon>
        <taxon>Streptophyta</taxon>
        <taxon>Embryophyta</taxon>
        <taxon>Tracheophyta</taxon>
        <taxon>Spermatophyta</taxon>
        <taxon>Magnoliopsida</taxon>
        <taxon>eudicotyledons</taxon>
        <taxon>Gunneridae</taxon>
        <taxon>Pentapetalae</taxon>
        <taxon>asterids</taxon>
        <taxon>Cornales</taxon>
        <taxon>Nyssaceae</taxon>
        <taxon>Nyssa</taxon>
    </lineage>
</organism>
<gene>
    <name evidence="10" type="ORF">F0562_010845</name>
</gene>
<dbReference type="Proteomes" id="UP000325577">
    <property type="component" value="Linkage Group LG4"/>
</dbReference>
<evidence type="ECO:0000259" key="9">
    <source>
        <dbReference type="PROSITE" id="PS50994"/>
    </source>
</evidence>
<keyword evidence="6 8" id="KW-0472">Membrane</keyword>
<evidence type="ECO:0000256" key="6">
    <source>
        <dbReference type="ARBA" id="ARBA00023136"/>
    </source>
</evidence>
<feature type="transmembrane region" description="Helical" evidence="8">
    <location>
        <begin position="325"/>
        <end position="349"/>
    </location>
</feature>
<evidence type="ECO:0000313" key="10">
    <source>
        <dbReference type="EMBL" id="KAA8524431.1"/>
    </source>
</evidence>
<dbReference type="GO" id="GO:0015074">
    <property type="term" value="P:DNA integration"/>
    <property type="evidence" value="ECO:0007669"/>
    <property type="project" value="InterPro"/>
</dbReference>
<dbReference type="GO" id="GO:0003676">
    <property type="term" value="F:nucleic acid binding"/>
    <property type="evidence" value="ECO:0007669"/>
    <property type="project" value="InterPro"/>
</dbReference>
<evidence type="ECO:0000256" key="1">
    <source>
        <dbReference type="ARBA" id="ARBA00004141"/>
    </source>
</evidence>
<dbReference type="SUPFAM" id="SSF53098">
    <property type="entry name" value="Ribonuclease H-like"/>
    <property type="match status" value="1"/>
</dbReference>
<dbReference type="PANTHER" id="PTHR24186">
    <property type="entry name" value="PROTEIN PHOSPHATASE 1 REGULATORY SUBUNIT"/>
    <property type="match status" value="1"/>
</dbReference>
<dbReference type="InterPro" id="IPR036770">
    <property type="entry name" value="Ankyrin_rpt-contain_sf"/>
</dbReference>
<dbReference type="SUPFAM" id="SSF48403">
    <property type="entry name" value="Ankyrin repeat"/>
    <property type="match status" value="1"/>
</dbReference>
<evidence type="ECO:0000256" key="2">
    <source>
        <dbReference type="ARBA" id="ARBA00022692"/>
    </source>
</evidence>
<accession>A0A5J5A4T9</accession>
<dbReference type="AlphaFoldDB" id="A0A5J5A4T9"/>
<dbReference type="InterPro" id="IPR012337">
    <property type="entry name" value="RNaseH-like_sf"/>
</dbReference>
<dbReference type="OrthoDB" id="598775at2759"/>
<dbReference type="InterPro" id="IPR002110">
    <property type="entry name" value="Ankyrin_rpt"/>
</dbReference>
<dbReference type="GO" id="GO:0005886">
    <property type="term" value="C:plasma membrane"/>
    <property type="evidence" value="ECO:0007669"/>
    <property type="project" value="TreeGrafter"/>
</dbReference>
<proteinExistence type="predicted"/>
<dbReference type="PANTHER" id="PTHR24186:SF46">
    <property type="entry name" value="PROTEIN ACCELERATED CELL DEATH 6-LIKE"/>
    <property type="match status" value="1"/>
</dbReference>
<keyword evidence="3" id="KW-0677">Repeat</keyword>
<feature type="transmembrane region" description="Helical" evidence="8">
    <location>
        <begin position="289"/>
        <end position="313"/>
    </location>
</feature>
<evidence type="ECO:0000256" key="8">
    <source>
        <dbReference type="SAM" id="Phobius"/>
    </source>
</evidence>
<dbReference type="Pfam" id="PF13962">
    <property type="entry name" value="PGG"/>
    <property type="match status" value="1"/>
</dbReference>
<dbReference type="Gene3D" id="1.25.40.20">
    <property type="entry name" value="Ankyrin repeat-containing domain"/>
    <property type="match status" value="1"/>
</dbReference>
<keyword evidence="4 8" id="KW-1133">Transmembrane helix</keyword>
<dbReference type="InterPro" id="IPR026961">
    <property type="entry name" value="PGG_dom"/>
</dbReference>
<keyword evidence="2 8" id="KW-0812">Transmembrane</keyword>
<dbReference type="Pfam" id="PF12796">
    <property type="entry name" value="Ank_2"/>
    <property type="match status" value="1"/>
</dbReference>
<dbReference type="SMART" id="SM00248">
    <property type="entry name" value="ANK"/>
    <property type="match status" value="4"/>
</dbReference>
<dbReference type="PROSITE" id="PS50297">
    <property type="entry name" value="ANK_REP_REGION"/>
    <property type="match status" value="1"/>
</dbReference>
<keyword evidence="11" id="KW-1185">Reference proteome</keyword>
<name>A0A5J5A4T9_9ASTE</name>
<evidence type="ECO:0000256" key="3">
    <source>
        <dbReference type="ARBA" id="ARBA00022737"/>
    </source>
</evidence>
<protein>
    <recommendedName>
        <fullName evidence="9">Integrase catalytic domain-containing protein</fullName>
    </recommendedName>
</protein>
<dbReference type="PROSITE" id="PS50088">
    <property type="entry name" value="ANK_REPEAT"/>
    <property type="match status" value="1"/>
</dbReference>
<dbReference type="EMBL" id="CM018047">
    <property type="protein sequence ID" value="KAA8524431.1"/>
    <property type="molecule type" value="Genomic_DNA"/>
</dbReference>
<keyword evidence="5 7" id="KW-0040">ANK repeat</keyword>
<feature type="transmembrane region" description="Helical" evidence="8">
    <location>
        <begin position="247"/>
        <end position="269"/>
    </location>
</feature>
<evidence type="ECO:0000256" key="5">
    <source>
        <dbReference type="ARBA" id="ARBA00023043"/>
    </source>
</evidence>
<evidence type="ECO:0000256" key="7">
    <source>
        <dbReference type="PROSITE-ProRule" id="PRU00023"/>
    </source>
</evidence>
<reference evidence="10 11" key="1">
    <citation type="submission" date="2019-09" db="EMBL/GenBank/DDBJ databases">
        <title>A chromosome-level genome assembly of the Chinese tupelo Nyssa sinensis.</title>
        <authorList>
            <person name="Yang X."/>
            <person name="Kang M."/>
            <person name="Yang Y."/>
            <person name="Xiong H."/>
            <person name="Wang M."/>
            <person name="Zhang Z."/>
            <person name="Wang Z."/>
            <person name="Wu H."/>
            <person name="Ma T."/>
            <person name="Liu J."/>
            <person name="Xi Z."/>
        </authorList>
    </citation>
    <scope>NUCLEOTIDE SEQUENCE [LARGE SCALE GENOMIC DNA]</scope>
    <source>
        <strain evidence="10">J267</strain>
        <tissue evidence="10">Leaf</tissue>
    </source>
</reference>
<feature type="repeat" description="ANK" evidence="7">
    <location>
        <begin position="142"/>
        <end position="162"/>
    </location>
</feature>
<dbReference type="Gene3D" id="3.30.420.10">
    <property type="entry name" value="Ribonuclease H-like superfamily/Ribonuclease H"/>
    <property type="match status" value="1"/>
</dbReference>
<feature type="domain" description="Integrase catalytic" evidence="9">
    <location>
        <begin position="362"/>
        <end position="469"/>
    </location>
</feature>
<sequence length="520" mass="57856">MRYQSTYFTPLGEGRSSFSIPFNESNLFCHILFDEKGRTPVSFAASIGYLDGVRYFLDKTPAATYLRDFNRKGFFPIHWASIRGHVKIIDEFLKRCPSSWELLNEECQNILHMAAESGKANVVRYILQMPECESLINERDTDGNTPLHLASKGGQPRVVSILAWDDRVKLGVINHEGLMALDVAVNYTGTVPSFEQRLTWLALRYAGAPQAPWESIRNIEEGESTQIHLGRQPRLHLDNYKDGVNTLLLVATLVVTVTFAAGFTMPGGYTNSDPNQGMATLVHKSSFHVFLISNTIAMYSSILVAIILIWAQWGDLSLVVASLKLALPLLGISLTMVSISFMAGVHLVAMVETETGLKLKCLRSNNGGEYIDGGFKEYCAALGIRMKKTIPRTPQQNRVVEPMNRTMNERARSMRLHAGLPPTFCADADDQGRKIIRSRNVIFNEKIMYKDKSSTVVEATPQESEFVRLDDLLEVTVQCRDVSDGESGFGAPIPIILQSDSKPSTPTAAVRSYHMVISID</sequence>
<dbReference type="InterPro" id="IPR036397">
    <property type="entry name" value="RNaseH_sf"/>
</dbReference>
<evidence type="ECO:0000313" key="11">
    <source>
        <dbReference type="Proteomes" id="UP000325577"/>
    </source>
</evidence>
<comment type="subcellular location">
    <subcellularLocation>
        <location evidence="1">Membrane</location>
        <topology evidence="1">Multi-pass membrane protein</topology>
    </subcellularLocation>
</comment>
<dbReference type="InterPro" id="IPR001584">
    <property type="entry name" value="Integrase_cat-core"/>
</dbReference>